<evidence type="ECO:0008006" key="3">
    <source>
        <dbReference type="Google" id="ProtNLM"/>
    </source>
</evidence>
<keyword evidence="2" id="KW-1185">Reference proteome</keyword>
<evidence type="ECO:0000313" key="1">
    <source>
        <dbReference type="EMBL" id="SCE80924.1"/>
    </source>
</evidence>
<dbReference type="PANTHER" id="PTHR35332">
    <property type="entry name" value="REGULATION OF ENOLASE PROTEIN 1"/>
    <property type="match status" value="1"/>
</dbReference>
<dbReference type="SUPFAM" id="SSF49899">
    <property type="entry name" value="Concanavalin A-like lectins/glucanases"/>
    <property type="match status" value="1"/>
</dbReference>
<dbReference type="Proteomes" id="UP000198797">
    <property type="component" value="Unassembled WGS sequence"/>
</dbReference>
<proteinExistence type="predicted"/>
<sequence>MDVMTTTWNVPGLPFVLSPSPEEAWTIAEADGVVTGSAAPRSDIFIDPAAGDPLHAEPTLTAATLLGLPPDGDFQFSARVTVDFAATYDAGVLLLWVDERHWGKLCFEFSPDGEPMIVSVVGRGVADDANAFVVDARTVWLRVSRIDHAFAYHASVDGRTWRMVRYFTVDGAATATTIGFEAQSPTGEGCRVTFDDIHFTRDRLADLRDGS</sequence>
<gene>
    <name evidence="1" type="ORF">GA0070216_102239</name>
</gene>
<dbReference type="PANTHER" id="PTHR35332:SF2">
    <property type="entry name" value="REGULATION OF ENOLASE PROTEIN 1"/>
    <property type="match status" value="1"/>
</dbReference>
<accession>A0A1C4VA62</accession>
<evidence type="ECO:0000313" key="2">
    <source>
        <dbReference type="Proteomes" id="UP000198797"/>
    </source>
</evidence>
<dbReference type="Pfam" id="PF07081">
    <property type="entry name" value="DUF1349"/>
    <property type="match status" value="1"/>
</dbReference>
<reference evidence="2" key="1">
    <citation type="submission" date="2016-06" db="EMBL/GenBank/DDBJ databases">
        <authorList>
            <person name="Varghese N."/>
            <person name="Submissions Spin"/>
        </authorList>
    </citation>
    <scope>NUCLEOTIDE SEQUENCE [LARGE SCALE GENOMIC DNA]</scope>
    <source>
        <strain evidence="2">DSM 44100</strain>
    </source>
</reference>
<dbReference type="InterPro" id="IPR009784">
    <property type="entry name" value="DUF1349"/>
</dbReference>
<dbReference type="Gene3D" id="2.60.120.200">
    <property type="match status" value="1"/>
</dbReference>
<protein>
    <recommendedName>
        <fullName evidence="3">DUF1349 domain-containing protein</fullName>
    </recommendedName>
</protein>
<name>A0A1C4VA62_9ACTN</name>
<dbReference type="EMBL" id="FMCU01000002">
    <property type="protein sequence ID" value="SCE80924.1"/>
    <property type="molecule type" value="Genomic_DNA"/>
</dbReference>
<dbReference type="InterPro" id="IPR013320">
    <property type="entry name" value="ConA-like_dom_sf"/>
</dbReference>
<organism evidence="1 2">
    <name type="scientific">Micromonospora matsumotoense</name>
    <dbReference type="NCBI Taxonomy" id="121616"/>
    <lineage>
        <taxon>Bacteria</taxon>
        <taxon>Bacillati</taxon>
        <taxon>Actinomycetota</taxon>
        <taxon>Actinomycetes</taxon>
        <taxon>Micromonosporales</taxon>
        <taxon>Micromonosporaceae</taxon>
        <taxon>Micromonospora</taxon>
    </lineage>
</organism>
<dbReference type="AlphaFoldDB" id="A0A1C4VA62"/>